<sequence length="89" mass="10215">MRIRLTPIRYIYALPGQSPYKLANTKGCSKQVNSLMATSLLVKRHVQRVLNHSRHDKCIRCHILKCEKRDLSTKNSAVRYSMIDTITSG</sequence>
<protein>
    <submittedName>
        <fullName evidence="1">Uncharacterized protein</fullName>
    </submittedName>
</protein>
<dbReference type="EMBL" id="BPLR01016026">
    <property type="protein sequence ID" value="GIY80577.1"/>
    <property type="molecule type" value="Genomic_DNA"/>
</dbReference>
<accession>A0AAV4WCQ0</accession>
<keyword evidence="2" id="KW-1185">Reference proteome</keyword>
<name>A0AAV4WCQ0_CAEEX</name>
<comment type="caution">
    <text evidence="1">The sequence shown here is derived from an EMBL/GenBank/DDBJ whole genome shotgun (WGS) entry which is preliminary data.</text>
</comment>
<evidence type="ECO:0000313" key="1">
    <source>
        <dbReference type="EMBL" id="GIY80577.1"/>
    </source>
</evidence>
<dbReference type="Proteomes" id="UP001054945">
    <property type="component" value="Unassembled WGS sequence"/>
</dbReference>
<organism evidence="1 2">
    <name type="scientific">Caerostris extrusa</name>
    <name type="common">Bark spider</name>
    <name type="synonym">Caerostris bankana</name>
    <dbReference type="NCBI Taxonomy" id="172846"/>
    <lineage>
        <taxon>Eukaryota</taxon>
        <taxon>Metazoa</taxon>
        <taxon>Ecdysozoa</taxon>
        <taxon>Arthropoda</taxon>
        <taxon>Chelicerata</taxon>
        <taxon>Arachnida</taxon>
        <taxon>Araneae</taxon>
        <taxon>Araneomorphae</taxon>
        <taxon>Entelegynae</taxon>
        <taxon>Araneoidea</taxon>
        <taxon>Araneidae</taxon>
        <taxon>Caerostris</taxon>
    </lineage>
</organism>
<evidence type="ECO:0000313" key="2">
    <source>
        <dbReference type="Proteomes" id="UP001054945"/>
    </source>
</evidence>
<gene>
    <name evidence="1" type="ORF">CEXT_143861</name>
</gene>
<dbReference type="AlphaFoldDB" id="A0AAV4WCQ0"/>
<proteinExistence type="predicted"/>
<reference evidence="1 2" key="1">
    <citation type="submission" date="2021-06" db="EMBL/GenBank/DDBJ databases">
        <title>Caerostris extrusa draft genome.</title>
        <authorList>
            <person name="Kono N."/>
            <person name="Arakawa K."/>
        </authorList>
    </citation>
    <scope>NUCLEOTIDE SEQUENCE [LARGE SCALE GENOMIC DNA]</scope>
</reference>